<name>A0A1H5RM22_9CLOT</name>
<gene>
    <name evidence="1" type="ORF">SAMN05660865_00117</name>
</gene>
<protein>
    <recommendedName>
        <fullName evidence="3">ComK protein</fullName>
    </recommendedName>
</protein>
<reference evidence="2" key="1">
    <citation type="submission" date="2016-10" db="EMBL/GenBank/DDBJ databases">
        <authorList>
            <person name="Varghese N."/>
            <person name="Submissions S."/>
        </authorList>
    </citation>
    <scope>NUCLEOTIDE SEQUENCE [LARGE SCALE GENOMIC DNA]</scope>
    <source>
        <strain evidence="2">DSM 5463</strain>
    </source>
</reference>
<accession>A0A1H5RM22</accession>
<dbReference type="RefSeq" id="WP_103895147.1">
    <property type="nucleotide sequence ID" value="NZ_FNUK01000001.1"/>
</dbReference>
<dbReference type="OrthoDB" id="2374476at2"/>
<sequence>MLIYILPYYIENLGDGCKIKDEKGERIVSVKITNLLKSILKERMLDFREVKRKSKRILNQRNIIPLYIGDGEILLPVKVRRPKVLRDEVYGYVNFYFIDKIEDGQIILKDGQVINYLESKRCLSRRIKMVSLLEREFCDKIKSNYFNLDDPATKGDIMFLLKEIIDIKRLLDR</sequence>
<organism evidence="1 2">
    <name type="scientific">Caloramator fervidus</name>
    <dbReference type="NCBI Taxonomy" id="29344"/>
    <lineage>
        <taxon>Bacteria</taxon>
        <taxon>Bacillati</taxon>
        <taxon>Bacillota</taxon>
        <taxon>Clostridia</taxon>
        <taxon>Eubacteriales</taxon>
        <taxon>Clostridiaceae</taxon>
        <taxon>Caloramator</taxon>
    </lineage>
</organism>
<evidence type="ECO:0000313" key="2">
    <source>
        <dbReference type="Proteomes" id="UP000242850"/>
    </source>
</evidence>
<proteinExistence type="predicted"/>
<evidence type="ECO:0008006" key="3">
    <source>
        <dbReference type="Google" id="ProtNLM"/>
    </source>
</evidence>
<evidence type="ECO:0000313" key="1">
    <source>
        <dbReference type="EMBL" id="SEF39423.1"/>
    </source>
</evidence>
<dbReference type="Proteomes" id="UP000242850">
    <property type="component" value="Unassembled WGS sequence"/>
</dbReference>
<dbReference type="EMBL" id="FNUK01000001">
    <property type="protein sequence ID" value="SEF39423.1"/>
    <property type="molecule type" value="Genomic_DNA"/>
</dbReference>
<keyword evidence="2" id="KW-1185">Reference proteome</keyword>
<dbReference type="AlphaFoldDB" id="A0A1H5RM22"/>